<dbReference type="Proteomes" id="UP001519887">
    <property type="component" value="Unassembled WGS sequence"/>
</dbReference>
<keyword evidence="2" id="KW-1185">Reference proteome</keyword>
<reference evidence="1 2" key="1">
    <citation type="submission" date="2021-07" db="EMBL/GenBank/DDBJ databases">
        <title>Paenibacillus radiodurans sp. nov., isolated from the southeastern edge of Tengger Desert.</title>
        <authorList>
            <person name="Zhang G."/>
        </authorList>
    </citation>
    <scope>NUCLEOTIDE SEQUENCE [LARGE SCALE GENOMIC DNA]</scope>
    <source>
        <strain evidence="1 2">CCM 7311</strain>
    </source>
</reference>
<accession>A0ABS7C2S0</accession>
<protein>
    <submittedName>
        <fullName evidence="1">Uncharacterized protein</fullName>
    </submittedName>
</protein>
<organism evidence="1 2">
    <name type="scientific">Paenibacillus sepulcri</name>
    <dbReference type="NCBI Taxonomy" id="359917"/>
    <lineage>
        <taxon>Bacteria</taxon>
        <taxon>Bacillati</taxon>
        <taxon>Bacillota</taxon>
        <taxon>Bacilli</taxon>
        <taxon>Bacillales</taxon>
        <taxon>Paenibacillaceae</taxon>
        <taxon>Paenibacillus</taxon>
    </lineage>
</organism>
<dbReference type="EMBL" id="JAHZIK010000319">
    <property type="protein sequence ID" value="MBW7455196.1"/>
    <property type="molecule type" value="Genomic_DNA"/>
</dbReference>
<proteinExistence type="predicted"/>
<evidence type="ECO:0000313" key="2">
    <source>
        <dbReference type="Proteomes" id="UP001519887"/>
    </source>
</evidence>
<name>A0ABS7C2S0_9BACL</name>
<gene>
    <name evidence="1" type="ORF">K0U00_14315</name>
</gene>
<sequence>VAAVLLLLGVSDVQALNKLIAKTIRMMNPFFAIVAISLLVSGRNIDYSITVESALYLKHDHKNG</sequence>
<feature type="non-terminal residue" evidence="1">
    <location>
        <position position="1"/>
    </location>
</feature>
<evidence type="ECO:0000313" key="1">
    <source>
        <dbReference type="EMBL" id="MBW7455196.1"/>
    </source>
</evidence>
<comment type="caution">
    <text evidence="1">The sequence shown here is derived from an EMBL/GenBank/DDBJ whole genome shotgun (WGS) entry which is preliminary data.</text>
</comment>